<dbReference type="AlphaFoldDB" id="E7QVP7"/>
<dbReference type="STRING" id="797209.GCA_000376445_03398"/>
<dbReference type="EMBL" id="FRAN01000004">
    <property type="protein sequence ID" value="SHL10418.1"/>
    <property type="molecule type" value="Genomic_DNA"/>
</dbReference>
<dbReference type="InterPro" id="IPR052544">
    <property type="entry name" value="Bacteriocin_Proc_Enz"/>
</dbReference>
<reference evidence="2 4" key="1">
    <citation type="journal article" date="2014" name="ISME J.">
        <title>Trehalose/2-sulfotrehalose biosynthesis and glycine-betaine uptake are widely spread mechanisms for osmoadaptation in the Halobacteriales.</title>
        <authorList>
            <person name="Youssef N.H."/>
            <person name="Savage-Ashlock K.N."/>
            <person name="McCully A.L."/>
            <person name="Luedtke B."/>
            <person name="Shaw E.I."/>
            <person name="Hoff W.D."/>
            <person name="Elshahed M.S."/>
        </authorList>
    </citation>
    <scope>NUCLEOTIDE SEQUENCE [LARGE SCALE GENOMIC DNA]</scope>
    <source>
        <strain evidence="2 4">DX253</strain>
    </source>
</reference>
<protein>
    <submittedName>
        <fullName evidence="2">SagB-type dehydrogenase domain protein</fullName>
    </submittedName>
    <submittedName>
        <fullName evidence="3">SagB-type dehydrogenase domain-containing protein</fullName>
    </submittedName>
</protein>
<accession>E7QVP7</accession>
<dbReference type="SUPFAM" id="SSF55469">
    <property type="entry name" value="FMN-dependent nitroreductase-like"/>
    <property type="match status" value="1"/>
</dbReference>
<organism evidence="2 4">
    <name type="scientific">Haladaptatus paucihalophilus DX253</name>
    <dbReference type="NCBI Taxonomy" id="797209"/>
    <lineage>
        <taxon>Archaea</taxon>
        <taxon>Methanobacteriati</taxon>
        <taxon>Methanobacteriota</taxon>
        <taxon>Stenosarchaea group</taxon>
        <taxon>Halobacteria</taxon>
        <taxon>Halobacteriales</taxon>
        <taxon>Haladaptataceae</taxon>
        <taxon>Haladaptatus</taxon>
    </lineage>
</organism>
<dbReference type="NCBIfam" id="TIGR03605">
    <property type="entry name" value="antibiot_sagB"/>
    <property type="match status" value="1"/>
</dbReference>
<dbReference type="eggNOG" id="arCOG00288">
    <property type="taxonomic scope" value="Archaea"/>
</dbReference>
<dbReference type="Gene3D" id="3.40.109.10">
    <property type="entry name" value="NADH Oxidase"/>
    <property type="match status" value="1"/>
</dbReference>
<dbReference type="CDD" id="cd02142">
    <property type="entry name" value="McbC_SagB-like_oxidoreductase"/>
    <property type="match status" value="1"/>
</dbReference>
<evidence type="ECO:0000259" key="1">
    <source>
        <dbReference type="Pfam" id="PF00881"/>
    </source>
</evidence>
<evidence type="ECO:0000313" key="4">
    <source>
        <dbReference type="Proteomes" id="UP000003751"/>
    </source>
</evidence>
<dbReference type="RefSeq" id="WP_007980957.1">
    <property type="nucleotide sequence ID" value="NZ_AEMG01000015.1"/>
</dbReference>
<dbReference type="PANTHER" id="PTHR43745:SF2">
    <property type="entry name" value="NITROREDUCTASE MJ1384-RELATED"/>
    <property type="match status" value="1"/>
</dbReference>
<dbReference type="Proteomes" id="UP000003751">
    <property type="component" value="Unassembled WGS sequence"/>
</dbReference>
<dbReference type="EMBL" id="AEMG01000015">
    <property type="protein sequence ID" value="EFW91310.1"/>
    <property type="molecule type" value="Genomic_DNA"/>
</dbReference>
<dbReference type="Proteomes" id="UP000184203">
    <property type="component" value="Unassembled WGS sequence"/>
</dbReference>
<gene>
    <name evidence="3" type="ORF">SAMN05444342_3034</name>
    <name evidence="2" type="ORF">ZOD2009_14416</name>
</gene>
<name>E7QVP7_HALPU</name>
<dbReference type="Pfam" id="PF00881">
    <property type="entry name" value="Nitroreductase"/>
    <property type="match status" value="1"/>
</dbReference>
<dbReference type="PATRIC" id="fig|797209.4.peg.2842"/>
<dbReference type="PANTHER" id="PTHR43745">
    <property type="entry name" value="NITROREDUCTASE MJ1384-RELATED"/>
    <property type="match status" value="1"/>
</dbReference>
<feature type="domain" description="Nitroreductase" evidence="1">
    <location>
        <begin position="21"/>
        <end position="202"/>
    </location>
</feature>
<evidence type="ECO:0000313" key="5">
    <source>
        <dbReference type="Proteomes" id="UP000184203"/>
    </source>
</evidence>
<dbReference type="InterPro" id="IPR029479">
    <property type="entry name" value="Nitroreductase"/>
</dbReference>
<reference evidence="3" key="2">
    <citation type="submission" date="2016-11" db="EMBL/GenBank/DDBJ databases">
        <authorList>
            <person name="Jaros S."/>
            <person name="Januszkiewicz K."/>
            <person name="Wedrychowicz H."/>
        </authorList>
    </citation>
    <scope>NUCLEOTIDE SEQUENCE [LARGE SCALE GENOMIC DNA]</scope>
    <source>
        <strain evidence="3">DX253</strain>
    </source>
</reference>
<dbReference type="OrthoDB" id="10206at2157"/>
<reference evidence="5" key="3">
    <citation type="submission" date="2016-11" db="EMBL/GenBank/DDBJ databases">
        <authorList>
            <person name="Varghese N."/>
            <person name="Submissions S."/>
        </authorList>
    </citation>
    <scope>NUCLEOTIDE SEQUENCE [LARGE SCALE GENOMIC DNA]</scope>
    <source>
        <strain evidence="5">DX253</strain>
    </source>
</reference>
<dbReference type="GO" id="GO:0016491">
    <property type="term" value="F:oxidoreductase activity"/>
    <property type="evidence" value="ECO:0007669"/>
    <property type="project" value="InterPro"/>
</dbReference>
<evidence type="ECO:0000313" key="2">
    <source>
        <dbReference type="EMBL" id="EFW91310.1"/>
    </source>
</evidence>
<dbReference type="InterPro" id="IPR000415">
    <property type="entry name" value="Nitroreductase-like"/>
</dbReference>
<keyword evidence="5" id="KW-1185">Reference proteome</keyword>
<evidence type="ECO:0000313" key="3">
    <source>
        <dbReference type="EMBL" id="SHL10418.1"/>
    </source>
</evidence>
<proteinExistence type="predicted"/>
<sequence>MSSITLPEPELDGTVSVDRAIAWRASRRSFGAAPVSREDASRVLWAAQGVTHTRDGIEMRAAPSAGATYPLTLFLDVGPDGAKALPPGVFRYDPPSHSLERIRDTSVRSALTSGAGGQAVVRDAPAVLVVTADFERTRREYPDHGTRYVYMEAGHVAENVQLVCEAHDLCTCPVGAFSDESVKRTLDLPAELDPVYLLPFGHRR</sequence>
<dbReference type="InterPro" id="IPR020051">
    <property type="entry name" value="SagB-type_dehydrogenase"/>
</dbReference>